<feature type="transmembrane region" description="Helical" evidence="1">
    <location>
        <begin position="20"/>
        <end position="39"/>
    </location>
</feature>
<evidence type="ECO:0000313" key="3">
    <source>
        <dbReference type="EMBL" id="KWV57960.1"/>
    </source>
</evidence>
<keyword evidence="4" id="KW-1185">Reference proteome</keyword>
<dbReference type="EMBL" id="LNCU01000040">
    <property type="protein sequence ID" value="KWV57960.1"/>
    <property type="molecule type" value="Genomic_DNA"/>
</dbReference>
<dbReference type="Proteomes" id="UP000057737">
    <property type="component" value="Unassembled WGS sequence"/>
</dbReference>
<feature type="transmembrane region" description="Helical" evidence="1">
    <location>
        <begin position="98"/>
        <end position="117"/>
    </location>
</feature>
<dbReference type="RefSeq" id="WP_066504731.1">
    <property type="nucleotide sequence ID" value="NZ_LNCU01000040.1"/>
</dbReference>
<dbReference type="Gene3D" id="1.10.287.70">
    <property type="match status" value="1"/>
</dbReference>
<evidence type="ECO:0000259" key="2">
    <source>
        <dbReference type="Pfam" id="PF07885"/>
    </source>
</evidence>
<name>A0A109JZN5_9BRAD</name>
<dbReference type="Pfam" id="PF07885">
    <property type="entry name" value="Ion_trans_2"/>
    <property type="match status" value="1"/>
</dbReference>
<gene>
    <name evidence="3" type="ORF">AS156_36700</name>
</gene>
<dbReference type="AlphaFoldDB" id="A0A109JZN5"/>
<keyword evidence="1" id="KW-0472">Membrane</keyword>
<accession>A0A109JZN5</accession>
<feature type="transmembrane region" description="Helical" evidence="1">
    <location>
        <begin position="67"/>
        <end position="86"/>
    </location>
</feature>
<sequence length="230" mass="24987">MKRGWRNIGELRERWGDSLLTVLTVLIVVMMFVVAPLQALGLFEFQIFELLLALFLVAGVFLMSGSAFAMVAMLVALTMIVVGAVLRLHSPSILDLNLFAGSWLIVGITMAVTVARATFAPGRVTYHRVIGAVLLYLTVAVIFSALYTFVGTLVPKAFSGMKVEDSPALASQLIYFSFATMTTTGYGDVAPLHPIARSLCNVEAIFGQLYPATLLARLVTLELAHRDQDS</sequence>
<proteinExistence type="predicted"/>
<evidence type="ECO:0000313" key="4">
    <source>
        <dbReference type="Proteomes" id="UP000057737"/>
    </source>
</evidence>
<keyword evidence="1" id="KW-1133">Transmembrane helix</keyword>
<reference evidence="3 4" key="1">
    <citation type="submission" date="2015-11" db="EMBL/GenBank/DDBJ databases">
        <title>Draft Genome Sequence of the Strain BR 10303 (Bradyrhizobium sp.) isolated from nodules of Centrolobium paraense.</title>
        <authorList>
            <person name="Zelli J.E."/>
            <person name="Simoes-Araujo J.L."/>
            <person name="Barauna A.C."/>
            <person name="Silva K."/>
        </authorList>
    </citation>
    <scope>NUCLEOTIDE SEQUENCE [LARGE SCALE GENOMIC DNA]</scope>
    <source>
        <strain evidence="3 4">BR 10303</strain>
    </source>
</reference>
<feature type="transmembrane region" description="Helical" evidence="1">
    <location>
        <begin position="45"/>
        <end position="62"/>
    </location>
</feature>
<protein>
    <submittedName>
        <fullName evidence="3">Ion transporter</fullName>
    </submittedName>
</protein>
<comment type="caution">
    <text evidence="3">The sequence shown here is derived from an EMBL/GenBank/DDBJ whole genome shotgun (WGS) entry which is preliminary data.</text>
</comment>
<feature type="domain" description="Potassium channel" evidence="2">
    <location>
        <begin position="143"/>
        <end position="220"/>
    </location>
</feature>
<evidence type="ECO:0000256" key="1">
    <source>
        <dbReference type="SAM" id="Phobius"/>
    </source>
</evidence>
<keyword evidence="1" id="KW-0812">Transmembrane</keyword>
<feature type="transmembrane region" description="Helical" evidence="1">
    <location>
        <begin position="129"/>
        <end position="149"/>
    </location>
</feature>
<organism evidence="3 4">
    <name type="scientific">Bradyrhizobium macuxiense</name>
    <dbReference type="NCBI Taxonomy" id="1755647"/>
    <lineage>
        <taxon>Bacteria</taxon>
        <taxon>Pseudomonadati</taxon>
        <taxon>Pseudomonadota</taxon>
        <taxon>Alphaproteobacteria</taxon>
        <taxon>Hyphomicrobiales</taxon>
        <taxon>Nitrobacteraceae</taxon>
        <taxon>Bradyrhizobium</taxon>
    </lineage>
</organism>
<dbReference type="SUPFAM" id="SSF81324">
    <property type="entry name" value="Voltage-gated potassium channels"/>
    <property type="match status" value="1"/>
</dbReference>
<dbReference type="InterPro" id="IPR013099">
    <property type="entry name" value="K_chnl_dom"/>
</dbReference>
<dbReference type="OrthoDB" id="2974133at2"/>